<evidence type="ECO:0000313" key="3">
    <source>
        <dbReference type="EMBL" id="WGM04499.1"/>
    </source>
</evidence>
<evidence type="ECO:0000313" key="8">
    <source>
        <dbReference type="Proteomes" id="UP001177592"/>
    </source>
</evidence>
<dbReference type="EMBL" id="CP123523">
    <property type="protein sequence ID" value="WGM04499.1"/>
    <property type="molecule type" value="Genomic_DNA"/>
</dbReference>
<dbReference type="EMBL" id="CP123523">
    <property type="protein sequence ID" value="WGM07534.1"/>
    <property type="molecule type" value="Genomic_DNA"/>
</dbReference>
<keyword evidence="8" id="KW-1185">Reference proteome</keyword>
<evidence type="ECO:0000313" key="6">
    <source>
        <dbReference type="EMBL" id="WGM07534.1"/>
    </source>
</evidence>
<evidence type="ECO:0000313" key="7">
    <source>
        <dbReference type="Proteomes" id="UP000295134"/>
    </source>
</evidence>
<dbReference type="RefSeq" id="WP_026824079.1">
    <property type="nucleotide sequence ID" value="NZ_CP038613.1"/>
</dbReference>
<dbReference type="EMBL" id="CP123523">
    <property type="protein sequence ID" value="WGM05060.1"/>
    <property type="molecule type" value="Genomic_DNA"/>
</dbReference>
<dbReference type="KEGG" id="ans:ArsFIN_27800"/>
<evidence type="ECO:0000313" key="5">
    <source>
        <dbReference type="EMBL" id="WGM05060.1"/>
    </source>
</evidence>
<dbReference type="AlphaFoldDB" id="A0A4P7L002"/>
<dbReference type="KEGG" id="ans:ArsFIN_28640"/>
<dbReference type="GeneID" id="96877862"/>
<organism evidence="2 7">
    <name type="scientific">Arsenophonus nasoniae</name>
    <name type="common">son-killer infecting Nasonia vitripennis</name>
    <dbReference type="NCBI Taxonomy" id="638"/>
    <lineage>
        <taxon>Bacteria</taxon>
        <taxon>Pseudomonadati</taxon>
        <taxon>Pseudomonadota</taxon>
        <taxon>Gammaproteobacteria</taxon>
        <taxon>Enterobacterales</taxon>
        <taxon>Morganellaceae</taxon>
        <taxon>Arsenophonus</taxon>
    </lineage>
</organism>
<reference evidence="2 7" key="1">
    <citation type="submission" date="2019-03" db="EMBL/GenBank/DDBJ databases">
        <title>Long-read sequencing reveals hyperdense prophage content in a complex bacterial symbiont genome.</title>
        <authorList>
            <person name="Frost C.L."/>
            <person name="Siozios S."/>
            <person name="Nadal-Jimenez P."/>
            <person name="Brockhurst M.A."/>
            <person name="King K.C."/>
            <person name="Darby A.C."/>
            <person name="Hurst G.D.D."/>
        </authorList>
    </citation>
    <scope>NUCLEOTIDE SEQUENCE [LARGE SCALE GENOMIC DNA]</scope>
    <source>
        <strain evidence="2 7">FIN</strain>
    </source>
</reference>
<protein>
    <submittedName>
        <fullName evidence="2">Bacteriophage HK97-gp10, putative tail-component</fullName>
    </submittedName>
    <submittedName>
        <fullName evidence="3">HK97 gp10 family phage protein</fullName>
    </submittedName>
</protein>
<dbReference type="EMBL" id="CP123523">
    <property type="protein sequence ID" value="WGM04558.1"/>
    <property type="molecule type" value="Genomic_DNA"/>
</dbReference>
<gene>
    <name evidence="1" type="ORF">ArsFIN_27800</name>
    <name evidence="2" type="ORF">ArsFIN_28640</name>
    <name evidence="6" type="ORF">QE258_09995</name>
    <name evidence="3" type="ORF">QE258_12780</name>
    <name evidence="4" type="ORF">QE258_13155</name>
    <name evidence="5" type="ORF">QE258_16020</name>
</gene>
<name>A0A4P7L002_9GAMM</name>
<dbReference type="NCBIfam" id="TIGR01725">
    <property type="entry name" value="phge_HK97_gp10"/>
    <property type="match status" value="1"/>
</dbReference>
<evidence type="ECO:0000313" key="1">
    <source>
        <dbReference type="EMBL" id="QBY44203.1"/>
    </source>
</evidence>
<accession>A0A4P7L002</accession>
<proteinExistence type="predicted"/>
<dbReference type="EMBL" id="CP038613">
    <property type="protein sequence ID" value="QBY44280.1"/>
    <property type="molecule type" value="Genomic_DNA"/>
</dbReference>
<reference evidence="3" key="2">
    <citation type="submission" date="2023-04" db="EMBL/GenBank/DDBJ databases">
        <title>Genome dynamics across the evolutionary transition to endosymbiosis.</title>
        <authorList>
            <person name="Siozios S."/>
            <person name="Nadal-Jimenez P."/>
            <person name="Azagi T."/>
            <person name="Sprong H."/>
            <person name="Frost C.L."/>
            <person name="Parratt S.R."/>
            <person name="Taylor G."/>
            <person name="Brettell L."/>
            <person name="Lew K.C."/>
            <person name="Croft L."/>
            <person name="King K.C."/>
            <person name="Brockhurst M.A."/>
            <person name="Hypsa V."/>
            <person name="Novakova E."/>
            <person name="Darby A.C."/>
            <person name="Hurst G.D.D."/>
        </authorList>
    </citation>
    <scope>NUCLEOTIDE SEQUENCE</scope>
    <source>
        <strain evidence="3">ANv_CAN</strain>
    </source>
</reference>
<dbReference type="InterPro" id="IPR010064">
    <property type="entry name" value="HK97-gp10_tail"/>
</dbReference>
<dbReference type="Proteomes" id="UP000295134">
    <property type="component" value="Chromosome"/>
</dbReference>
<evidence type="ECO:0000313" key="2">
    <source>
        <dbReference type="EMBL" id="QBY44280.1"/>
    </source>
</evidence>
<dbReference type="Pfam" id="PF04883">
    <property type="entry name" value="HK97-gp10_like"/>
    <property type="match status" value="1"/>
</dbReference>
<dbReference type="Proteomes" id="UP001177592">
    <property type="component" value="Chromosome"/>
</dbReference>
<sequence>MRNRVEVKGLSELEDALKKLGDQIAVKVLRKAGSEAMRPVLADMKAHAGFDVGNLGEHMRESIKIRTTDKMKDSHTQTVMTVRVGPSKKHMMKARAQEFGTVKQIARPFIRPALDYHREFILNTLASEIRASIEKHR</sequence>
<evidence type="ECO:0000313" key="4">
    <source>
        <dbReference type="EMBL" id="WGM04558.1"/>
    </source>
</evidence>
<dbReference type="EMBL" id="CP038613">
    <property type="protein sequence ID" value="QBY44203.1"/>
    <property type="molecule type" value="Genomic_DNA"/>
</dbReference>